<comment type="similarity">
    <text evidence="1">Belongs to the prefoldin subunit alpha family.</text>
</comment>
<accession>A0A0E9N9Z9</accession>
<dbReference type="GO" id="GO:0051082">
    <property type="term" value="F:unfolded protein binding"/>
    <property type="evidence" value="ECO:0007669"/>
    <property type="project" value="InterPro"/>
</dbReference>
<reference evidence="4 5" key="2">
    <citation type="journal article" date="2014" name="J. Gen. Appl. Microbiol.">
        <title>The early diverging ascomycetous budding yeast Saitoella complicata has three histone deacetylases belonging to the Clr6, Hos2, and Rpd3 lineages.</title>
        <authorList>
            <person name="Nishida H."/>
            <person name="Matsumoto T."/>
            <person name="Kondo S."/>
            <person name="Hamamoto M."/>
            <person name="Yoshikawa H."/>
        </authorList>
    </citation>
    <scope>NUCLEOTIDE SEQUENCE [LARGE SCALE GENOMIC DNA]</scope>
    <source>
        <strain evidence="4 5">NRRL Y-17804</strain>
    </source>
</reference>
<dbReference type="OMA" id="QAKFKAC"/>
<dbReference type="FunFam" id="1.10.287.370:FF:000004">
    <property type="entry name" value="Probable prefoldin subunit 5"/>
    <property type="match status" value="1"/>
</dbReference>
<dbReference type="PANTHER" id="PTHR12674:SF2">
    <property type="entry name" value="PREFOLDIN SUBUNIT 5"/>
    <property type="match status" value="1"/>
</dbReference>
<gene>
    <name evidence="4" type="ORF">G7K_0880-t1</name>
</gene>
<keyword evidence="3" id="KW-0175">Coiled coil</keyword>
<dbReference type="InterPro" id="IPR009053">
    <property type="entry name" value="Prefoldin"/>
</dbReference>
<proteinExistence type="inferred from homology"/>
<evidence type="ECO:0000256" key="1">
    <source>
        <dbReference type="ARBA" id="ARBA00010048"/>
    </source>
</evidence>
<dbReference type="GO" id="GO:0006457">
    <property type="term" value="P:protein folding"/>
    <property type="evidence" value="ECO:0007669"/>
    <property type="project" value="InterPro"/>
</dbReference>
<evidence type="ECO:0000256" key="2">
    <source>
        <dbReference type="ARBA" id="ARBA00023186"/>
    </source>
</evidence>
<protein>
    <recommendedName>
        <fullName evidence="6">Prefoldin subunit 5</fullName>
    </recommendedName>
</protein>
<dbReference type="InterPro" id="IPR011599">
    <property type="entry name" value="PFD_alpha_archaea"/>
</dbReference>
<dbReference type="InterPro" id="IPR004127">
    <property type="entry name" value="Prefoldin_subunit_alpha"/>
</dbReference>
<evidence type="ECO:0000313" key="5">
    <source>
        <dbReference type="Proteomes" id="UP000033140"/>
    </source>
</evidence>
<evidence type="ECO:0000256" key="3">
    <source>
        <dbReference type="SAM" id="Coils"/>
    </source>
</evidence>
<dbReference type="GO" id="GO:1990115">
    <property type="term" value="P:RNA polymerase III assembly"/>
    <property type="evidence" value="ECO:0007669"/>
    <property type="project" value="TreeGrafter"/>
</dbReference>
<dbReference type="OrthoDB" id="10267474at2759"/>
<dbReference type="Pfam" id="PF02996">
    <property type="entry name" value="Prefoldin"/>
    <property type="match status" value="1"/>
</dbReference>
<organism evidence="4 5">
    <name type="scientific">Saitoella complicata (strain BCRC 22490 / CBS 7301 / JCM 7358 / NBRC 10748 / NRRL Y-17804)</name>
    <dbReference type="NCBI Taxonomy" id="698492"/>
    <lineage>
        <taxon>Eukaryota</taxon>
        <taxon>Fungi</taxon>
        <taxon>Dikarya</taxon>
        <taxon>Ascomycota</taxon>
        <taxon>Taphrinomycotina</taxon>
        <taxon>Taphrinomycotina incertae sedis</taxon>
        <taxon>Saitoella</taxon>
    </lineage>
</organism>
<dbReference type="RefSeq" id="XP_019021549.1">
    <property type="nucleotide sequence ID" value="XM_019168551.1"/>
</dbReference>
<dbReference type="Gene3D" id="1.10.287.370">
    <property type="match status" value="1"/>
</dbReference>
<sequence>MASKPQTQTIDLSQLGLQQLSEVKKQLDEELEHLTNSFTQLRLARQKFQDCIAAIQAGIKPENENKDILVPLTSSLYVPGKLTEPDAVIVDVGTGYYVEKTSADATKFYQEKCNFIETNMKELEKVVQQKSANLRAITEVMSEKMRMGQSALKQEEAEA</sequence>
<keyword evidence="5" id="KW-1185">Reference proteome</keyword>
<comment type="caution">
    <text evidence="4">The sequence shown here is derived from an EMBL/GenBank/DDBJ whole genome shotgun (WGS) entry which is preliminary data.</text>
</comment>
<evidence type="ECO:0008006" key="6">
    <source>
        <dbReference type="Google" id="ProtNLM"/>
    </source>
</evidence>
<dbReference type="AlphaFoldDB" id="A0A0E9N9Z9"/>
<dbReference type="GO" id="GO:1990114">
    <property type="term" value="P:RNA polymerase II core complex assembly"/>
    <property type="evidence" value="ECO:0007669"/>
    <property type="project" value="TreeGrafter"/>
</dbReference>
<dbReference type="GO" id="GO:0016272">
    <property type="term" value="C:prefoldin complex"/>
    <property type="evidence" value="ECO:0007669"/>
    <property type="project" value="InterPro"/>
</dbReference>
<dbReference type="PANTHER" id="PTHR12674">
    <property type="entry name" value="PREFOLDIN SUBUNIT 5"/>
    <property type="match status" value="1"/>
</dbReference>
<dbReference type="STRING" id="698492.A0A0E9N9Z9"/>
<keyword evidence="2" id="KW-0143">Chaperone</keyword>
<dbReference type="CDD" id="cd23157">
    <property type="entry name" value="Prefoldin_5"/>
    <property type="match status" value="1"/>
</dbReference>
<evidence type="ECO:0000313" key="4">
    <source>
        <dbReference type="EMBL" id="GAO46654.1"/>
    </source>
</evidence>
<dbReference type="EMBL" id="BACD03000005">
    <property type="protein sequence ID" value="GAO46654.1"/>
    <property type="molecule type" value="Genomic_DNA"/>
</dbReference>
<dbReference type="NCBIfam" id="TIGR00293">
    <property type="entry name" value="prefoldin subunit alpha"/>
    <property type="match status" value="1"/>
</dbReference>
<dbReference type="GO" id="GO:1990113">
    <property type="term" value="P:RNA polymerase I assembly"/>
    <property type="evidence" value="ECO:0007669"/>
    <property type="project" value="TreeGrafter"/>
</dbReference>
<dbReference type="GO" id="GO:0005737">
    <property type="term" value="C:cytoplasm"/>
    <property type="evidence" value="ECO:0007669"/>
    <property type="project" value="TreeGrafter"/>
</dbReference>
<reference evidence="4 5" key="1">
    <citation type="journal article" date="2011" name="J. Gen. Appl. Microbiol.">
        <title>Draft genome sequencing of the enigmatic yeast Saitoella complicata.</title>
        <authorList>
            <person name="Nishida H."/>
            <person name="Hamamoto M."/>
            <person name="Sugiyama J."/>
        </authorList>
    </citation>
    <scope>NUCLEOTIDE SEQUENCE [LARGE SCALE GENOMIC DNA]</scope>
    <source>
        <strain evidence="4 5">NRRL Y-17804</strain>
    </source>
</reference>
<reference evidence="4 5" key="3">
    <citation type="journal article" date="2015" name="Genome Announc.">
        <title>Draft Genome Sequence of the Archiascomycetous Yeast Saitoella complicata.</title>
        <authorList>
            <person name="Yamauchi K."/>
            <person name="Kondo S."/>
            <person name="Hamamoto M."/>
            <person name="Takahashi Y."/>
            <person name="Ogura Y."/>
            <person name="Hayashi T."/>
            <person name="Nishida H."/>
        </authorList>
    </citation>
    <scope>NUCLEOTIDE SEQUENCE [LARGE SCALE GENOMIC DNA]</scope>
    <source>
        <strain evidence="4 5">NRRL Y-17804</strain>
    </source>
</reference>
<dbReference type="Proteomes" id="UP000033140">
    <property type="component" value="Unassembled WGS sequence"/>
</dbReference>
<feature type="coiled-coil region" evidence="3">
    <location>
        <begin position="113"/>
        <end position="140"/>
    </location>
</feature>
<dbReference type="SUPFAM" id="SSF46579">
    <property type="entry name" value="Prefoldin"/>
    <property type="match status" value="1"/>
</dbReference>
<feature type="coiled-coil region" evidence="3">
    <location>
        <begin position="17"/>
        <end position="44"/>
    </location>
</feature>
<name>A0A0E9N9Z9_SAICN</name>